<name>A0A0M0I147_9VIBR</name>
<dbReference type="PATRIC" id="fig|171383.3.peg.2245"/>
<dbReference type="EMBL" id="LHPI01000009">
    <property type="protein sequence ID" value="KOO07633.1"/>
    <property type="molecule type" value="Genomic_DNA"/>
</dbReference>
<sequence>MKVIHLLSFAVFLGSISTYIFFGEIIAKDNLVAMGLNRDWVSTGTAYLTISSMWMTGITGILMSGIPKKRWMWAKVIGFILIALNTYIFIYPAIILSRTTLNNNFEIFQSAMLQEAIFGALNLLLIIILVSIAAIKPKLSK</sequence>
<protein>
    <recommendedName>
        <fullName evidence="4">DUF4149 domain-containing protein</fullName>
    </recommendedName>
</protein>
<reference evidence="3" key="1">
    <citation type="submission" date="2015-08" db="EMBL/GenBank/DDBJ databases">
        <title>Vibrio galatheae sp. nov., a novel member of the Vibrionaceae family isolated from the Solomon Islands.</title>
        <authorList>
            <person name="Giubergia S."/>
            <person name="Machado H."/>
            <person name="Mateiu R.V."/>
            <person name="Gram L."/>
        </authorList>
    </citation>
    <scope>NUCLEOTIDE SEQUENCE [LARGE SCALE GENOMIC DNA]</scope>
    <source>
        <strain evidence="3">DSM 19134</strain>
    </source>
</reference>
<feature type="transmembrane region" description="Helical" evidence="1">
    <location>
        <begin position="46"/>
        <end position="64"/>
    </location>
</feature>
<gene>
    <name evidence="2" type="ORF">AKJ31_11000</name>
</gene>
<organism evidence="2 3">
    <name type="scientific">Vibrio hepatarius</name>
    <dbReference type="NCBI Taxonomy" id="171383"/>
    <lineage>
        <taxon>Bacteria</taxon>
        <taxon>Pseudomonadati</taxon>
        <taxon>Pseudomonadota</taxon>
        <taxon>Gammaproteobacteria</taxon>
        <taxon>Vibrionales</taxon>
        <taxon>Vibrionaceae</taxon>
        <taxon>Vibrio</taxon>
        <taxon>Vibrio oreintalis group</taxon>
    </lineage>
</organism>
<dbReference type="STRING" id="171383.AKJ31_11000"/>
<evidence type="ECO:0000313" key="3">
    <source>
        <dbReference type="Proteomes" id="UP000037530"/>
    </source>
</evidence>
<proteinExistence type="predicted"/>
<comment type="caution">
    <text evidence="2">The sequence shown here is derived from an EMBL/GenBank/DDBJ whole genome shotgun (WGS) entry which is preliminary data.</text>
</comment>
<keyword evidence="1" id="KW-1133">Transmembrane helix</keyword>
<evidence type="ECO:0000256" key="1">
    <source>
        <dbReference type="SAM" id="Phobius"/>
    </source>
</evidence>
<evidence type="ECO:0008006" key="4">
    <source>
        <dbReference type="Google" id="ProtNLM"/>
    </source>
</evidence>
<keyword evidence="1" id="KW-0472">Membrane</keyword>
<feature type="transmembrane region" description="Helical" evidence="1">
    <location>
        <begin position="116"/>
        <end position="135"/>
    </location>
</feature>
<evidence type="ECO:0000313" key="2">
    <source>
        <dbReference type="EMBL" id="KOO07633.1"/>
    </source>
</evidence>
<keyword evidence="1" id="KW-0812">Transmembrane</keyword>
<accession>A0A0M0I147</accession>
<feature type="transmembrane region" description="Helical" evidence="1">
    <location>
        <begin position="76"/>
        <end position="96"/>
    </location>
</feature>
<dbReference type="AlphaFoldDB" id="A0A0M0I147"/>
<keyword evidence="3" id="KW-1185">Reference proteome</keyword>
<dbReference type="Proteomes" id="UP000037530">
    <property type="component" value="Unassembled WGS sequence"/>
</dbReference>